<proteinExistence type="predicted"/>
<evidence type="ECO:0008006" key="8">
    <source>
        <dbReference type="Google" id="ProtNLM"/>
    </source>
</evidence>
<sequence>MTPLSREQDIFWASLTHLSGILWFLPGLIIWSVFRGRGPFVNQEGKEAVNFQITAVIALFATFFVSWIPYIGWTFPLVVWMVLVIFSVIGFAQAQRGRAYRYPLSLRLIR</sequence>
<comment type="caution">
    <text evidence="6">The sequence shown here is derived from an EMBL/GenBank/DDBJ whole genome shotgun (WGS) entry which is preliminary data.</text>
</comment>
<dbReference type="AlphaFoldDB" id="A0A2A6FS84"/>
<evidence type="ECO:0000256" key="2">
    <source>
        <dbReference type="ARBA" id="ARBA00022692"/>
    </source>
</evidence>
<evidence type="ECO:0000256" key="3">
    <source>
        <dbReference type="ARBA" id="ARBA00022989"/>
    </source>
</evidence>
<dbReference type="InterPro" id="IPR019109">
    <property type="entry name" value="MamF_MmsF"/>
</dbReference>
<keyword evidence="3 5" id="KW-1133">Transmembrane helix</keyword>
<evidence type="ECO:0000256" key="5">
    <source>
        <dbReference type="SAM" id="Phobius"/>
    </source>
</evidence>
<dbReference type="Proteomes" id="UP000219994">
    <property type="component" value="Unassembled WGS sequence"/>
</dbReference>
<keyword evidence="2 5" id="KW-0812">Transmembrane</keyword>
<evidence type="ECO:0000256" key="1">
    <source>
        <dbReference type="ARBA" id="ARBA00004141"/>
    </source>
</evidence>
<gene>
    <name evidence="6" type="ORF">B5766_05560</name>
</gene>
<protein>
    <recommendedName>
        <fullName evidence="8">DUF4870 domain-containing protein</fullName>
    </recommendedName>
</protein>
<feature type="transmembrane region" description="Helical" evidence="5">
    <location>
        <begin position="12"/>
        <end position="36"/>
    </location>
</feature>
<feature type="transmembrane region" description="Helical" evidence="5">
    <location>
        <begin position="73"/>
        <end position="92"/>
    </location>
</feature>
<dbReference type="EMBL" id="NAEP01000032">
    <property type="protein sequence ID" value="PDQ35579.1"/>
    <property type="molecule type" value="Genomic_DNA"/>
</dbReference>
<evidence type="ECO:0000313" key="6">
    <source>
        <dbReference type="EMBL" id="PDQ35579.1"/>
    </source>
</evidence>
<evidence type="ECO:0000313" key="7">
    <source>
        <dbReference type="Proteomes" id="UP000219994"/>
    </source>
</evidence>
<dbReference type="Pfam" id="PF09685">
    <property type="entry name" value="MamF_MmsF"/>
    <property type="match status" value="1"/>
</dbReference>
<reference evidence="7" key="1">
    <citation type="submission" date="2017-03" db="EMBL/GenBank/DDBJ databases">
        <authorList>
            <person name="Lund M.B."/>
        </authorList>
    </citation>
    <scope>NUCLEOTIDE SEQUENCE [LARGE SCALE GENOMIC DNA]</scope>
</reference>
<comment type="subcellular location">
    <subcellularLocation>
        <location evidence="1">Membrane</location>
        <topology evidence="1">Multi-pass membrane protein</topology>
    </subcellularLocation>
</comment>
<name>A0A2A6FS84_9MICO</name>
<evidence type="ECO:0000256" key="4">
    <source>
        <dbReference type="ARBA" id="ARBA00023136"/>
    </source>
</evidence>
<feature type="transmembrane region" description="Helical" evidence="5">
    <location>
        <begin position="48"/>
        <end position="67"/>
    </location>
</feature>
<organism evidence="6 7">
    <name type="scientific">Candidatus Lumbricidiphila eiseniae</name>
    <dbReference type="NCBI Taxonomy" id="1969409"/>
    <lineage>
        <taxon>Bacteria</taxon>
        <taxon>Bacillati</taxon>
        <taxon>Actinomycetota</taxon>
        <taxon>Actinomycetes</taxon>
        <taxon>Micrococcales</taxon>
        <taxon>Microbacteriaceae</taxon>
        <taxon>Candidatus Lumbricidiphila</taxon>
    </lineage>
</organism>
<keyword evidence="4 5" id="KW-0472">Membrane</keyword>
<accession>A0A2A6FS84</accession>